<gene>
    <name evidence="3" type="ORF">KK488_12210</name>
</gene>
<dbReference type="SUPFAM" id="SSF53756">
    <property type="entry name" value="UDP-Glycosyltransferase/glycogen phosphorylase"/>
    <property type="match status" value="1"/>
</dbReference>
<dbReference type="CDD" id="cd03801">
    <property type="entry name" value="GT4_PimA-like"/>
    <property type="match status" value="1"/>
</dbReference>
<dbReference type="Proteomes" id="UP001138757">
    <property type="component" value="Unassembled WGS sequence"/>
</dbReference>
<organism evidence="3 4">
    <name type="scientific">Sphingobium nicotianae</name>
    <dbReference type="NCBI Taxonomy" id="2782607"/>
    <lineage>
        <taxon>Bacteria</taxon>
        <taxon>Pseudomonadati</taxon>
        <taxon>Pseudomonadota</taxon>
        <taxon>Alphaproteobacteria</taxon>
        <taxon>Sphingomonadales</taxon>
        <taxon>Sphingomonadaceae</taxon>
        <taxon>Sphingobium</taxon>
    </lineage>
</organism>
<comment type="caution">
    <text evidence="3">The sequence shown here is derived from an EMBL/GenBank/DDBJ whole genome shotgun (WGS) entry which is preliminary data.</text>
</comment>
<reference evidence="3" key="1">
    <citation type="submission" date="2021-05" db="EMBL/GenBank/DDBJ databases">
        <title>Genome of Sphingobium sp. strain.</title>
        <authorList>
            <person name="Fan R."/>
        </authorList>
    </citation>
    <scope>NUCLEOTIDE SEQUENCE</scope>
    <source>
        <strain evidence="3">H33</strain>
    </source>
</reference>
<dbReference type="GO" id="GO:0016757">
    <property type="term" value="F:glycosyltransferase activity"/>
    <property type="evidence" value="ECO:0007669"/>
    <property type="project" value="InterPro"/>
</dbReference>
<evidence type="ECO:0000313" key="4">
    <source>
        <dbReference type="Proteomes" id="UP001138757"/>
    </source>
</evidence>
<feature type="domain" description="Glycosyltransferase subfamily 4-like N-terminal" evidence="2">
    <location>
        <begin position="33"/>
        <end position="148"/>
    </location>
</feature>
<feature type="domain" description="Glycosyl transferase family 1" evidence="1">
    <location>
        <begin position="207"/>
        <end position="310"/>
    </location>
</feature>
<evidence type="ECO:0000313" key="3">
    <source>
        <dbReference type="EMBL" id="MBT2187708.1"/>
    </source>
</evidence>
<proteinExistence type="predicted"/>
<name>A0A9X1IRR7_9SPHN</name>
<dbReference type="Gene3D" id="3.40.50.2000">
    <property type="entry name" value="Glycogen Phosphorylase B"/>
    <property type="match status" value="2"/>
</dbReference>
<dbReference type="RefSeq" id="WP_214623904.1">
    <property type="nucleotide sequence ID" value="NZ_JAHGAW010000007.1"/>
</dbReference>
<accession>A0A9X1IRR7</accession>
<keyword evidence="4" id="KW-1185">Reference proteome</keyword>
<sequence length="333" mass="35944">MAGSGAAKRRRIVVLHEIADPDWRWITHHMPEIDWLLVRAPWAAGGVRNRLARLATAFRAAWAGRRADLLVSLGPGLGSALELARRGLRVRTPHVSYYLNFDRLPQGRTRGRQALSYRTIDRLVVSSSVERDLYAAHFGLDAARIDVVLWGVNAPEASDMIPEGAPYVCAVGGNARDYGLLMQIAASRPHMRFIVVVRPANLEGLTVPANVEVRANIPFPDAMAVVKGARLMALPLIATDTPCGHVTIVAADYLATPIVVTASTGVGDYVTDGETGLLVAVGSVEAMGAAIDQLWADEAERQRLGSAGRAFAEAECTELNYVKHLRGFLAVEG</sequence>
<dbReference type="PANTHER" id="PTHR12526:SF590">
    <property type="entry name" value="ALPHA-MALTOSE-1-PHOSPHATE SYNTHASE"/>
    <property type="match status" value="1"/>
</dbReference>
<dbReference type="PANTHER" id="PTHR12526">
    <property type="entry name" value="GLYCOSYLTRANSFERASE"/>
    <property type="match status" value="1"/>
</dbReference>
<dbReference type="InterPro" id="IPR001296">
    <property type="entry name" value="Glyco_trans_1"/>
</dbReference>
<dbReference type="Pfam" id="PF13579">
    <property type="entry name" value="Glyco_trans_4_4"/>
    <property type="match status" value="1"/>
</dbReference>
<dbReference type="AlphaFoldDB" id="A0A9X1IRR7"/>
<protein>
    <submittedName>
        <fullName evidence="3">Glycosyltransferase family 4 protein</fullName>
    </submittedName>
</protein>
<dbReference type="EMBL" id="JAHGAW010000007">
    <property type="protein sequence ID" value="MBT2187708.1"/>
    <property type="molecule type" value="Genomic_DNA"/>
</dbReference>
<dbReference type="Pfam" id="PF00534">
    <property type="entry name" value="Glycos_transf_1"/>
    <property type="match status" value="1"/>
</dbReference>
<dbReference type="InterPro" id="IPR028098">
    <property type="entry name" value="Glyco_trans_4-like_N"/>
</dbReference>
<evidence type="ECO:0000259" key="2">
    <source>
        <dbReference type="Pfam" id="PF13579"/>
    </source>
</evidence>
<evidence type="ECO:0000259" key="1">
    <source>
        <dbReference type="Pfam" id="PF00534"/>
    </source>
</evidence>